<protein>
    <submittedName>
        <fullName evidence="1">Uncharacterized protein</fullName>
    </submittedName>
</protein>
<proteinExistence type="predicted"/>
<gene>
    <name evidence="1" type="ORF">VB776_17610</name>
</gene>
<evidence type="ECO:0000313" key="1">
    <source>
        <dbReference type="EMBL" id="MEA5404756.1"/>
    </source>
</evidence>
<keyword evidence="2" id="KW-1185">Reference proteome</keyword>
<sequence length="232" mass="27259">MLATITTYYFFLTNFYTFITIKSSDYFHHSHFNSNDIHLHEVNTKSKKLFSIGKNHSDSLDFSFTSERQCIRIWTKDFKNFKGTLTNFTTKISDSNQEGNYKENKPKRHKEYKNTVKIDTEIAKQIYVMFNNAGIFSMRDGKDIKGWRIGTDGVIYSIKYSTLNKESTKQYWTPEVYVGKIKEADKIVHLLEQLESTLNMKDSFDKFFNTLPNGCYNVGSILVWCKEENKKE</sequence>
<comment type="caution">
    <text evidence="1">The sequence shown here is derived from an EMBL/GenBank/DDBJ whole genome shotgun (WGS) entry which is preliminary data.</text>
</comment>
<dbReference type="Proteomes" id="UP001303899">
    <property type="component" value="Unassembled WGS sequence"/>
</dbReference>
<reference evidence="1 2" key="1">
    <citation type="submission" date="2023-12" db="EMBL/GenBank/DDBJ databases">
        <title>Novel species of the genus Arcicella isolated from rivers.</title>
        <authorList>
            <person name="Lu H."/>
        </authorList>
    </citation>
    <scope>NUCLEOTIDE SEQUENCE [LARGE SCALE GENOMIC DNA]</scope>
    <source>
        <strain evidence="1 2">DC2W</strain>
    </source>
</reference>
<evidence type="ECO:0000313" key="2">
    <source>
        <dbReference type="Proteomes" id="UP001303899"/>
    </source>
</evidence>
<accession>A0ABU5S8S1</accession>
<dbReference type="RefSeq" id="WP_323698192.1">
    <property type="nucleotide sequence ID" value="NZ_JAYGIL010000025.1"/>
</dbReference>
<dbReference type="EMBL" id="JAYGIL010000025">
    <property type="protein sequence ID" value="MEA5404756.1"/>
    <property type="molecule type" value="Genomic_DNA"/>
</dbReference>
<name>A0ABU5S8S1_9BACT</name>
<organism evidence="1 2">
    <name type="scientific">Arcicella gelida</name>
    <dbReference type="NCBI Taxonomy" id="2984195"/>
    <lineage>
        <taxon>Bacteria</taxon>
        <taxon>Pseudomonadati</taxon>
        <taxon>Bacteroidota</taxon>
        <taxon>Cytophagia</taxon>
        <taxon>Cytophagales</taxon>
        <taxon>Flectobacillaceae</taxon>
        <taxon>Arcicella</taxon>
    </lineage>
</organism>